<dbReference type="EMBL" id="JAUTBB010000001">
    <property type="protein sequence ID" value="MDQ1120922.1"/>
    <property type="molecule type" value="Genomic_DNA"/>
</dbReference>
<accession>A0AAW8GGN9</accession>
<dbReference type="RefSeq" id="WP_306994609.1">
    <property type="nucleotide sequence ID" value="NZ_JAUTBB010000001.1"/>
</dbReference>
<gene>
    <name evidence="1" type="ORF">QE383_003230</name>
</gene>
<evidence type="ECO:0000313" key="1">
    <source>
        <dbReference type="EMBL" id="MDQ1120922.1"/>
    </source>
</evidence>
<evidence type="ECO:0008006" key="3">
    <source>
        <dbReference type="Google" id="ProtNLM"/>
    </source>
</evidence>
<evidence type="ECO:0000313" key="2">
    <source>
        <dbReference type="Proteomes" id="UP001234354"/>
    </source>
</evidence>
<sequence>MQRNPRQRIESADLAPDRMSLALADLLDGKSLGKRMVRLD</sequence>
<dbReference type="AlphaFoldDB" id="A0AAW8GGN9"/>
<protein>
    <recommendedName>
        <fullName evidence="3">Oxidoreductase</fullName>
    </recommendedName>
</protein>
<proteinExistence type="predicted"/>
<organism evidence="1 2">
    <name type="scientific">Pseudoxanthomonas winnipegensis</name>
    <dbReference type="NCBI Taxonomy" id="2480810"/>
    <lineage>
        <taxon>Bacteria</taxon>
        <taxon>Pseudomonadati</taxon>
        <taxon>Pseudomonadota</taxon>
        <taxon>Gammaproteobacteria</taxon>
        <taxon>Lysobacterales</taxon>
        <taxon>Lysobacteraceae</taxon>
        <taxon>Pseudoxanthomonas</taxon>
    </lineage>
</organism>
<reference evidence="1" key="1">
    <citation type="submission" date="2023-07" db="EMBL/GenBank/DDBJ databases">
        <title>Functional and genomic diversity of the sorghum phyllosphere microbiome.</title>
        <authorList>
            <person name="Shade A."/>
        </authorList>
    </citation>
    <scope>NUCLEOTIDE SEQUENCE</scope>
    <source>
        <strain evidence="1">SORGH_AS_0908</strain>
    </source>
</reference>
<name>A0AAW8GGN9_9GAMM</name>
<dbReference type="Proteomes" id="UP001234354">
    <property type="component" value="Unassembled WGS sequence"/>
</dbReference>
<comment type="caution">
    <text evidence="1">The sequence shown here is derived from an EMBL/GenBank/DDBJ whole genome shotgun (WGS) entry which is preliminary data.</text>
</comment>